<evidence type="ECO:0000256" key="3">
    <source>
        <dbReference type="PROSITE-ProRule" id="PRU00023"/>
    </source>
</evidence>
<dbReference type="PANTHER" id="PTHR24123">
    <property type="entry name" value="ANKYRIN REPEAT-CONTAINING"/>
    <property type="match status" value="1"/>
</dbReference>
<feature type="repeat" description="ANK" evidence="3">
    <location>
        <begin position="45"/>
        <end position="77"/>
    </location>
</feature>
<dbReference type="PROSITE" id="PS50088">
    <property type="entry name" value="ANK_REPEAT"/>
    <property type="match status" value="2"/>
</dbReference>
<comment type="caution">
    <text evidence="4">The sequence shown here is derived from an EMBL/GenBank/DDBJ whole genome shotgun (WGS) entry which is preliminary data.</text>
</comment>
<evidence type="ECO:0000313" key="4">
    <source>
        <dbReference type="EMBL" id="KKY28025.1"/>
    </source>
</evidence>
<dbReference type="PROSITE" id="PS50297">
    <property type="entry name" value="ANK_REP_REGION"/>
    <property type="match status" value="2"/>
</dbReference>
<dbReference type="Gene3D" id="1.25.40.20">
    <property type="entry name" value="Ankyrin repeat-containing domain"/>
    <property type="match status" value="1"/>
</dbReference>
<dbReference type="Pfam" id="PF00023">
    <property type="entry name" value="Ank"/>
    <property type="match status" value="1"/>
</dbReference>
<name>A0A0G2HHZ3_9PEZI</name>
<dbReference type="EMBL" id="LAQI01000014">
    <property type="protein sequence ID" value="KKY28025.1"/>
    <property type="molecule type" value="Genomic_DNA"/>
</dbReference>
<dbReference type="SUPFAM" id="SSF48403">
    <property type="entry name" value="Ankyrin repeat"/>
    <property type="match status" value="1"/>
</dbReference>
<reference evidence="4 5" key="2">
    <citation type="submission" date="2015-05" db="EMBL/GenBank/DDBJ databases">
        <title>Distinctive expansion of gene families associated with plant cell wall degradation and secondary metabolism in the genomes of grapevine trunk pathogens.</title>
        <authorList>
            <person name="Lawrence D.P."/>
            <person name="Travadon R."/>
            <person name="Rolshausen P.E."/>
            <person name="Baumgartner K."/>
        </authorList>
    </citation>
    <scope>NUCLEOTIDE SEQUENCE [LARGE SCALE GENOMIC DNA]</scope>
    <source>
        <strain evidence="4">DS831</strain>
    </source>
</reference>
<gene>
    <name evidence="4" type="ORF">UCDDS831_g00548</name>
</gene>
<keyword evidence="1" id="KW-0677">Repeat</keyword>
<protein>
    <submittedName>
        <fullName evidence="4">Putative ankyrin repeat protein</fullName>
    </submittedName>
</protein>
<dbReference type="InterPro" id="IPR036770">
    <property type="entry name" value="Ankyrin_rpt-contain_sf"/>
</dbReference>
<reference evidence="4 5" key="1">
    <citation type="submission" date="2015-03" db="EMBL/GenBank/DDBJ databases">
        <authorList>
            <person name="Morales-Cruz A."/>
            <person name="Amrine K.C."/>
            <person name="Cantu D."/>
        </authorList>
    </citation>
    <scope>NUCLEOTIDE SEQUENCE [LARGE SCALE GENOMIC DNA]</scope>
    <source>
        <strain evidence="4">DS831</strain>
    </source>
</reference>
<accession>A0A0G2HHZ3</accession>
<dbReference type="Proteomes" id="UP000034182">
    <property type="component" value="Unassembled WGS sequence"/>
</dbReference>
<evidence type="ECO:0000256" key="2">
    <source>
        <dbReference type="ARBA" id="ARBA00023043"/>
    </source>
</evidence>
<evidence type="ECO:0000313" key="5">
    <source>
        <dbReference type="Proteomes" id="UP000034182"/>
    </source>
</evidence>
<dbReference type="SMART" id="SM00248">
    <property type="entry name" value="ANK"/>
    <property type="match status" value="4"/>
</dbReference>
<organism evidence="4 5">
    <name type="scientific">Diplodia seriata</name>
    <dbReference type="NCBI Taxonomy" id="420778"/>
    <lineage>
        <taxon>Eukaryota</taxon>
        <taxon>Fungi</taxon>
        <taxon>Dikarya</taxon>
        <taxon>Ascomycota</taxon>
        <taxon>Pezizomycotina</taxon>
        <taxon>Dothideomycetes</taxon>
        <taxon>Dothideomycetes incertae sedis</taxon>
        <taxon>Botryosphaeriales</taxon>
        <taxon>Botryosphaeriaceae</taxon>
        <taxon>Diplodia</taxon>
    </lineage>
</organism>
<dbReference type="PANTHER" id="PTHR24123:SF33">
    <property type="entry name" value="PROTEIN HOS4"/>
    <property type="match status" value="1"/>
</dbReference>
<dbReference type="Pfam" id="PF12796">
    <property type="entry name" value="Ank_2"/>
    <property type="match status" value="1"/>
</dbReference>
<dbReference type="InterPro" id="IPR051165">
    <property type="entry name" value="Multifunctional_ANK_Repeat"/>
</dbReference>
<feature type="repeat" description="ANK" evidence="3">
    <location>
        <begin position="166"/>
        <end position="192"/>
    </location>
</feature>
<sequence length="248" mass="26887">MVKDINQLDSFGKNALHYSVIGASLAMTEELLTHPTIDPDAKAQGGLTPLAYAAQDGHFDIMKTLLERHASADPKDDAGKSPLEHAVLNRHADCVAELINAGACLRFGDGGGDDDEKSEPRSTVLHAAIMGGETNARTSFVGALMERADELPQLKDPAVLDQTTRDGWTPLQQAVLFGDHVAVRELLLHGANPGPALGTARTVRRVMEAHGALDQQVWLRDGGVPAIQHFRYSLDAIFENLERFRRTV</sequence>
<evidence type="ECO:0000256" key="1">
    <source>
        <dbReference type="ARBA" id="ARBA00022737"/>
    </source>
</evidence>
<dbReference type="InterPro" id="IPR002110">
    <property type="entry name" value="Ankyrin_rpt"/>
</dbReference>
<proteinExistence type="predicted"/>
<keyword evidence="2 3" id="KW-0040">ANK repeat</keyword>
<dbReference type="AlphaFoldDB" id="A0A0G2HHZ3"/>